<name>A0A8H7PDF7_MORIS</name>
<accession>A0A8H7PDF7</accession>
<dbReference type="Proteomes" id="UP000654370">
    <property type="component" value="Unassembled WGS sequence"/>
</dbReference>
<comment type="caution">
    <text evidence="1">The sequence shown here is derived from an EMBL/GenBank/DDBJ whole genome shotgun (WGS) entry which is preliminary data.</text>
</comment>
<keyword evidence="2" id="KW-1185">Reference proteome</keyword>
<reference evidence="1" key="1">
    <citation type="submission" date="2020-12" db="EMBL/GenBank/DDBJ databases">
        <title>Metabolic potential, ecology and presence of endohyphal bacteria is reflected in genomic diversity of Mucoromycotina.</title>
        <authorList>
            <person name="Muszewska A."/>
            <person name="Okrasinska A."/>
            <person name="Steczkiewicz K."/>
            <person name="Drgas O."/>
            <person name="Orlowska M."/>
            <person name="Perlinska-Lenart U."/>
            <person name="Aleksandrzak-Piekarczyk T."/>
            <person name="Szatraj K."/>
            <person name="Zielenkiewicz U."/>
            <person name="Pilsyk S."/>
            <person name="Malc E."/>
            <person name="Mieczkowski P."/>
            <person name="Kruszewska J.S."/>
            <person name="Biernat P."/>
            <person name="Pawlowska J."/>
        </authorList>
    </citation>
    <scope>NUCLEOTIDE SEQUENCE</scope>
    <source>
        <strain evidence="1">WA0000067209</strain>
    </source>
</reference>
<organism evidence="1 2">
    <name type="scientific">Mortierella isabellina</name>
    <name type="common">Filamentous fungus</name>
    <name type="synonym">Umbelopsis isabellina</name>
    <dbReference type="NCBI Taxonomy" id="91625"/>
    <lineage>
        <taxon>Eukaryota</taxon>
        <taxon>Fungi</taxon>
        <taxon>Fungi incertae sedis</taxon>
        <taxon>Mucoromycota</taxon>
        <taxon>Mucoromycotina</taxon>
        <taxon>Umbelopsidomycetes</taxon>
        <taxon>Umbelopsidales</taxon>
        <taxon>Umbelopsidaceae</taxon>
        <taxon>Umbelopsis</taxon>
    </lineage>
</organism>
<dbReference type="AlphaFoldDB" id="A0A8H7PDF7"/>
<protein>
    <submittedName>
        <fullName evidence="1">Uncharacterized protein</fullName>
    </submittedName>
</protein>
<proteinExistence type="predicted"/>
<dbReference type="EMBL" id="JAEPQZ010000020">
    <property type="protein sequence ID" value="KAG2171649.1"/>
    <property type="molecule type" value="Genomic_DNA"/>
</dbReference>
<evidence type="ECO:0000313" key="2">
    <source>
        <dbReference type="Proteomes" id="UP000654370"/>
    </source>
</evidence>
<evidence type="ECO:0000313" key="1">
    <source>
        <dbReference type="EMBL" id="KAG2171649.1"/>
    </source>
</evidence>
<gene>
    <name evidence="1" type="ORF">INT43_008375</name>
</gene>
<sequence>MVVIVAGIPLLEADLLHHPVTHYTHGGSVVDYCYWWPDGPDAGKLKLFSPELCGESPKNLVVEANPPKKKSLYNYMHK</sequence>